<accession>A0A1I5V6N3</accession>
<comment type="subcellular location">
    <subcellularLocation>
        <location evidence="1">Membrane</location>
        <topology evidence="1">Multi-pass membrane protein</topology>
    </subcellularLocation>
</comment>
<feature type="transmembrane region" description="Helical" evidence="6">
    <location>
        <begin position="49"/>
        <end position="67"/>
    </location>
</feature>
<dbReference type="InterPro" id="IPR000791">
    <property type="entry name" value="Gpr1/Fun34/SatP-like"/>
</dbReference>
<feature type="transmembrane region" description="Helical" evidence="6">
    <location>
        <begin position="137"/>
        <end position="154"/>
    </location>
</feature>
<reference evidence="7 8" key="1">
    <citation type="submission" date="2016-10" db="EMBL/GenBank/DDBJ databases">
        <authorList>
            <person name="de Groot N.N."/>
        </authorList>
    </citation>
    <scope>NUCLEOTIDE SEQUENCE [LARGE SCALE GENOMIC DNA]</scope>
    <source>
        <strain evidence="7 8">DSM 28286</strain>
    </source>
</reference>
<dbReference type="EMBL" id="FOXQ01000004">
    <property type="protein sequence ID" value="SFQ03183.1"/>
    <property type="molecule type" value="Genomic_DNA"/>
</dbReference>
<feature type="transmembrane region" description="Helical" evidence="6">
    <location>
        <begin position="79"/>
        <end position="97"/>
    </location>
</feature>
<dbReference type="InterPro" id="IPR047622">
    <property type="entry name" value="GPR1_FUN34_YAAH"/>
</dbReference>
<keyword evidence="8" id="KW-1185">Reference proteome</keyword>
<dbReference type="GO" id="GO:0005886">
    <property type="term" value="C:plasma membrane"/>
    <property type="evidence" value="ECO:0007669"/>
    <property type="project" value="TreeGrafter"/>
</dbReference>
<dbReference type="NCBIfam" id="NF038013">
    <property type="entry name" value="AceTr_1"/>
    <property type="match status" value="1"/>
</dbReference>
<keyword evidence="4 6" id="KW-1133">Transmembrane helix</keyword>
<evidence type="ECO:0000256" key="4">
    <source>
        <dbReference type="ARBA" id="ARBA00022989"/>
    </source>
</evidence>
<dbReference type="STRING" id="1465490.SAMN05444277_104244"/>
<dbReference type="InterPro" id="IPR047623">
    <property type="entry name" value="SatP"/>
</dbReference>
<dbReference type="GO" id="GO:0015360">
    <property type="term" value="F:acetate:proton symporter activity"/>
    <property type="evidence" value="ECO:0007669"/>
    <property type="project" value="TreeGrafter"/>
</dbReference>
<evidence type="ECO:0000256" key="2">
    <source>
        <dbReference type="ARBA" id="ARBA00005587"/>
    </source>
</evidence>
<feature type="transmembrane region" description="Helical" evidence="6">
    <location>
        <begin position="21"/>
        <end position="43"/>
    </location>
</feature>
<dbReference type="PROSITE" id="PS01114">
    <property type="entry name" value="GPR1_FUN34_YAAH"/>
    <property type="match status" value="1"/>
</dbReference>
<evidence type="ECO:0000256" key="5">
    <source>
        <dbReference type="ARBA" id="ARBA00023136"/>
    </source>
</evidence>
<evidence type="ECO:0000256" key="1">
    <source>
        <dbReference type="ARBA" id="ARBA00004141"/>
    </source>
</evidence>
<evidence type="ECO:0000256" key="6">
    <source>
        <dbReference type="SAM" id="Phobius"/>
    </source>
</evidence>
<feature type="transmembrane region" description="Helical" evidence="6">
    <location>
        <begin position="112"/>
        <end position="130"/>
    </location>
</feature>
<name>A0A1I5V6N3_9BACT</name>
<sequence>MNSTNDVSPKTIIIKDTTGNPAPLGLLGFGMTTILLNIHNAGIYELDSMIMGMGIFMGGIAQIFAGLQEWKKNNTFGATAFTAYGAFWLSLVALWLIPKTSFGAEYKSSETAVAWYLLLWGIFTLFMFIGTLKLNRLLQVVFFTLTILFFLLALGDFTGNKSLHTIAGYEGIVCGGAAFYGCVAQVINEVHGRKVFPL</sequence>
<evidence type="ECO:0000256" key="3">
    <source>
        <dbReference type="ARBA" id="ARBA00022692"/>
    </source>
</evidence>
<feature type="transmembrane region" description="Helical" evidence="6">
    <location>
        <begin position="166"/>
        <end position="187"/>
    </location>
</feature>
<dbReference type="RefSeq" id="WP_090657550.1">
    <property type="nucleotide sequence ID" value="NZ_FOXQ01000004.1"/>
</dbReference>
<organism evidence="7 8">
    <name type="scientific">Parafilimonas terrae</name>
    <dbReference type="NCBI Taxonomy" id="1465490"/>
    <lineage>
        <taxon>Bacteria</taxon>
        <taxon>Pseudomonadati</taxon>
        <taxon>Bacteroidota</taxon>
        <taxon>Chitinophagia</taxon>
        <taxon>Chitinophagales</taxon>
        <taxon>Chitinophagaceae</taxon>
        <taxon>Parafilimonas</taxon>
    </lineage>
</organism>
<proteinExistence type="inferred from homology"/>
<protein>
    <submittedName>
        <fullName evidence="7">Uncharacterized protein</fullName>
    </submittedName>
</protein>
<keyword evidence="5 6" id="KW-0472">Membrane</keyword>
<dbReference type="OrthoDB" id="9787939at2"/>
<comment type="similarity">
    <text evidence="2">Belongs to the acetate uptake transporter (AceTr) (TC 2.A.96) family.</text>
</comment>
<dbReference type="PANTHER" id="PTHR30178:SF3">
    <property type="entry name" value="SUCCINATE-ACETATE_PROTON SYMPORTER SATP"/>
    <property type="match status" value="1"/>
</dbReference>
<dbReference type="AlphaFoldDB" id="A0A1I5V6N3"/>
<evidence type="ECO:0000313" key="8">
    <source>
        <dbReference type="Proteomes" id="UP000199031"/>
    </source>
</evidence>
<keyword evidence="3 6" id="KW-0812">Transmembrane</keyword>
<evidence type="ECO:0000313" key="7">
    <source>
        <dbReference type="EMBL" id="SFQ03183.1"/>
    </source>
</evidence>
<dbReference type="Pfam" id="PF01184">
    <property type="entry name" value="Gpr1_Fun34_YaaH"/>
    <property type="match status" value="1"/>
</dbReference>
<dbReference type="GO" id="GO:0071422">
    <property type="term" value="P:succinate transmembrane transport"/>
    <property type="evidence" value="ECO:0007669"/>
    <property type="project" value="TreeGrafter"/>
</dbReference>
<dbReference type="PANTHER" id="PTHR30178">
    <property type="entry name" value="INNER MEMBRANE PROTEIN YAAH"/>
    <property type="match status" value="1"/>
</dbReference>
<dbReference type="Proteomes" id="UP000199031">
    <property type="component" value="Unassembled WGS sequence"/>
</dbReference>
<gene>
    <name evidence="7" type="ORF">SAMN05444277_104244</name>
</gene>